<sequence>MFAEEERIREVLRELKTRKEGGDVREDIERIERILRDPLFKQLSHQSSTFTQQVLKADNRRNSDAEKRVIELGQRAECGEIRENLKPNQKLHIVHVDAKLLDLVVLETKEKQPRLLIVGPKDVKNRSGGKLRIGDCVVSIDASGGESTALPTVNATANGANVFRTQNQTIAKSVFDTALQQSIDTNRHLVLGVIREATPMVTTAVSFSFLFLSSINHFAIAQTGRHEREEEEEEIMPTKIKKFAINKVNYQVSRGNLSGDWTQIEVIRLSTDNGGLGFGIVGGTSTGVVVKTILPGSPADKDGRLQPGDHILQIGNINTHGMSSQQVATILRHQHPNVDMIVGRPIAYADRPVDTPGIVDVTDADSVEYVNGAVACVAAGRLLMSPLFSCVCVCVCVQEASTLLFLGGPYASSVCLCMCVSHLILLSGSIFSFFCRPAPFRRLRLNSLPSC</sequence>
<dbReference type="InterPro" id="IPR036034">
    <property type="entry name" value="PDZ_sf"/>
</dbReference>
<dbReference type="AlphaFoldDB" id="A0A8R1E9J0"/>
<dbReference type="Proteomes" id="UP000005237">
    <property type="component" value="Unassembled WGS sequence"/>
</dbReference>
<evidence type="ECO:0000259" key="1">
    <source>
        <dbReference type="PROSITE" id="PS50106"/>
    </source>
</evidence>
<organism evidence="2 3">
    <name type="scientific">Caenorhabditis japonica</name>
    <dbReference type="NCBI Taxonomy" id="281687"/>
    <lineage>
        <taxon>Eukaryota</taxon>
        <taxon>Metazoa</taxon>
        <taxon>Ecdysozoa</taxon>
        <taxon>Nematoda</taxon>
        <taxon>Chromadorea</taxon>
        <taxon>Rhabditida</taxon>
        <taxon>Rhabditina</taxon>
        <taxon>Rhabditomorpha</taxon>
        <taxon>Rhabditoidea</taxon>
        <taxon>Rhabditidae</taxon>
        <taxon>Peloderinae</taxon>
        <taxon>Caenorhabditis</taxon>
    </lineage>
</organism>
<accession>A0A8R1E9J0</accession>
<name>A0A8R1E9J0_CAEJA</name>
<dbReference type="PANTHER" id="PTHR19964:SF92">
    <property type="entry name" value="PATJ HOMOLOG"/>
    <property type="match status" value="1"/>
</dbReference>
<reference evidence="3" key="1">
    <citation type="submission" date="2010-08" db="EMBL/GenBank/DDBJ databases">
        <authorList>
            <consortium name="Caenorhabditis japonica Sequencing Consortium"/>
            <person name="Wilson R.K."/>
        </authorList>
    </citation>
    <scope>NUCLEOTIDE SEQUENCE [LARGE SCALE GENOMIC DNA]</scope>
    <source>
        <strain evidence="3">DF5081</strain>
    </source>
</reference>
<dbReference type="Gene3D" id="2.30.42.10">
    <property type="match status" value="1"/>
</dbReference>
<evidence type="ECO:0000313" key="3">
    <source>
        <dbReference type="Proteomes" id="UP000005237"/>
    </source>
</evidence>
<dbReference type="InterPro" id="IPR001478">
    <property type="entry name" value="PDZ"/>
</dbReference>
<protein>
    <submittedName>
        <fullName evidence="2">PDZ domain-containing protein</fullName>
    </submittedName>
</protein>
<dbReference type="Pfam" id="PF00595">
    <property type="entry name" value="PDZ"/>
    <property type="match status" value="1"/>
</dbReference>
<evidence type="ECO:0000313" key="2">
    <source>
        <dbReference type="EnsemblMetazoa" id="CJA29368b.1"/>
    </source>
</evidence>
<dbReference type="InterPro" id="IPR051342">
    <property type="entry name" value="PDZ_scaffold"/>
</dbReference>
<proteinExistence type="predicted"/>
<dbReference type="PROSITE" id="PS50106">
    <property type="entry name" value="PDZ"/>
    <property type="match status" value="1"/>
</dbReference>
<dbReference type="EnsemblMetazoa" id="CJA29368b.1">
    <property type="protein sequence ID" value="CJA29368b.1"/>
    <property type="gene ID" value="WBGene00184942"/>
</dbReference>
<dbReference type="FunFam" id="2.30.42.10:FF:000125">
    <property type="entry name" value="PATJ, crumbs cell polarity complex component"/>
    <property type="match status" value="1"/>
</dbReference>
<dbReference type="PANTHER" id="PTHR19964">
    <property type="entry name" value="MULTIPLE PDZ DOMAIN PROTEIN"/>
    <property type="match status" value="1"/>
</dbReference>
<dbReference type="SMART" id="SM00228">
    <property type="entry name" value="PDZ"/>
    <property type="match status" value="1"/>
</dbReference>
<feature type="domain" description="PDZ" evidence="1">
    <location>
        <begin position="266"/>
        <end position="346"/>
    </location>
</feature>
<keyword evidence="3" id="KW-1185">Reference proteome</keyword>
<reference evidence="2" key="2">
    <citation type="submission" date="2022-06" db="UniProtKB">
        <authorList>
            <consortium name="EnsemblMetazoa"/>
        </authorList>
    </citation>
    <scope>IDENTIFICATION</scope>
    <source>
        <strain evidence="2">DF5081</strain>
    </source>
</reference>
<dbReference type="SUPFAM" id="SSF50156">
    <property type="entry name" value="PDZ domain-like"/>
    <property type="match status" value="1"/>
</dbReference>